<dbReference type="PANTHER" id="PTHR11783">
    <property type="entry name" value="SULFOTRANSFERASE SULT"/>
    <property type="match status" value="1"/>
</dbReference>
<comment type="similarity">
    <text evidence="1">Belongs to the sulfotransferase 1 family.</text>
</comment>
<feature type="domain" description="Sulfotransferase" evidence="3">
    <location>
        <begin position="127"/>
        <end position="201"/>
    </location>
</feature>
<dbReference type="Pfam" id="PF00685">
    <property type="entry name" value="Sulfotransfer_1"/>
    <property type="match status" value="1"/>
</dbReference>
<sequence length="212" mass="24279">MSSHFSNVYGRTPEDFISNYAEEDEDGKKLKLFRYKGKSYPSFGDVAFSQLKDLKIRDDDLFLMGYLKTGCHWIYEVINMMRRREAKLTVNTKAEAFMDVCHPKMLDALSSPRTLNSHLTFSQLPAQNQPREMKRIAKFLEIEVADDLIKSICQATSMSSMKEANNKGFNVRKGQVGDWKNWLTVAQDGALDDVARTTMPGLSIYKPRFTLP</sequence>
<dbReference type="Gene3D" id="3.40.50.300">
    <property type="entry name" value="P-loop containing nucleotide triphosphate hydrolases"/>
    <property type="match status" value="2"/>
</dbReference>
<organism evidence="4 5">
    <name type="scientific">Aplysia californica</name>
    <name type="common">California sea hare</name>
    <dbReference type="NCBI Taxonomy" id="6500"/>
    <lineage>
        <taxon>Eukaryota</taxon>
        <taxon>Metazoa</taxon>
        <taxon>Spiralia</taxon>
        <taxon>Lophotrochozoa</taxon>
        <taxon>Mollusca</taxon>
        <taxon>Gastropoda</taxon>
        <taxon>Heterobranchia</taxon>
        <taxon>Euthyneura</taxon>
        <taxon>Tectipleura</taxon>
        <taxon>Aplysiida</taxon>
        <taxon>Aplysioidea</taxon>
        <taxon>Aplysiidae</taxon>
        <taxon>Aplysia</taxon>
    </lineage>
</organism>
<evidence type="ECO:0000313" key="5">
    <source>
        <dbReference type="RefSeq" id="XP_035826617.1"/>
    </source>
</evidence>
<dbReference type="SUPFAM" id="SSF52540">
    <property type="entry name" value="P-loop containing nucleoside triphosphate hydrolases"/>
    <property type="match status" value="1"/>
</dbReference>
<proteinExistence type="inferred from homology"/>
<evidence type="ECO:0000313" key="4">
    <source>
        <dbReference type="Proteomes" id="UP000694888"/>
    </source>
</evidence>
<dbReference type="RefSeq" id="XP_035826617.1">
    <property type="nucleotide sequence ID" value="XM_035970724.1"/>
</dbReference>
<evidence type="ECO:0000259" key="3">
    <source>
        <dbReference type="Pfam" id="PF00685"/>
    </source>
</evidence>
<dbReference type="InterPro" id="IPR027417">
    <property type="entry name" value="P-loop_NTPase"/>
</dbReference>
<name>A0ABM1VW25_APLCA</name>
<keyword evidence="2" id="KW-0808">Transferase</keyword>
<dbReference type="InterPro" id="IPR000863">
    <property type="entry name" value="Sulfotransferase_dom"/>
</dbReference>
<keyword evidence="4" id="KW-1185">Reference proteome</keyword>
<reference evidence="5" key="1">
    <citation type="submission" date="2025-08" db="UniProtKB">
        <authorList>
            <consortium name="RefSeq"/>
        </authorList>
    </citation>
    <scope>IDENTIFICATION</scope>
</reference>
<dbReference type="Proteomes" id="UP000694888">
    <property type="component" value="Unplaced"/>
</dbReference>
<evidence type="ECO:0000256" key="2">
    <source>
        <dbReference type="ARBA" id="ARBA00022679"/>
    </source>
</evidence>
<protein>
    <submittedName>
        <fullName evidence="5">Uncharacterized protein LOC101849303</fullName>
    </submittedName>
</protein>
<gene>
    <name evidence="5" type="primary">LOC101849303</name>
</gene>
<accession>A0ABM1VW25</accession>
<evidence type="ECO:0000256" key="1">
    <source>
        <dbReference type="ARBA" id="ARBA00005771"/>
    </source>
</evidence>
<dbReference type="GeneID" id="101849303"/>